<evidence type="ECO:0000256" key="1">
    <source>
        <dbReference type="ARBA" id="ARBA00004123"/>
    </source>
</evidence>
<feature type="compositionally biased region" description="Acidic residues" evidence="7">
    <location>
        <begin position="239"/>
        <end position="309"/>
    </location>
</feature>
<evidence type="ECO:0000259" key="8">
    <source>
        <dbReference type="SMART" id="SM01370"/>
    </source>
</evidence>
<dbReference type="Pfam" id="PF04658">
    <property type="entry name" value="TAFII55_N"/>
    <property type="match status" value="1"/>
</dbReference>
<feature type="region of interest" description="Disordered" evidence="7">
    <location>
        <begin position="205"/>
        <end position="224"/>
    </location>
</feature>
<dbReference type="PANTHER" id="PTHR12228:SF8">
    <property type="entry name" value="TRANSCRIPTION INITIATION FACTOR TFIID SUBUNIT 7-LIKE"/>
    <property type="match status" value="1"/>
</dbReference>
<feature type="domain" description="TAFII55 protein conserved region" evidence="8">
    <location>
        <begin position="12"/>
        <end position="190"/>
    </location>
</feature>
<comment type="subcellular location">
    <subcellularLocation>
        <location evidence="1">Nucleus</location>
    </subcellularLocation>
</comment>
<evidence type="ECO:0000313" key="10">
    <source>
        <dbReference type="RefSeq" id="XP_040610783.1"/>
    </source>
</evidence>
<feature type="coiled-coil region" evidence="6">
    <location>
        <begin position="339"/>
        <end position="396"/>
    </location>
</feature>
<keyword evidence="4" id="KW-0804">Transcription</keyword>
<name>A0ABM2YAQ5_MESAU</name>
<evidence type="ECO:0000256" key="6">
    <source>
        <dbReference type="SAM" id="Coils"/>
    </source>
</evidence>
<dbReference type="SMART" id="SM01370">
    <property type="entry name" value="TAFII55_N"/>
    <property type="match status" value="1"/>
</dbReference>
<comment type="similarity">
    <text evidence="2">Belongs to the TAF7 family.</text>
</comment>
<keyword evidence="6" id="KW-0175">Coiled coil</keyword>
<accession>A0ABM2YAQ5</accession>
<dbReference type="CDD" id="cd08047">
    <property type="entry name" value="TAF7"/>
    <property type="match status" value="1"/>
</dbReference>
<evidence type="ECO:0000256" key="5">
    <source>
        <dbReference type="ARBA" id="ARBA00023242"/>
    </source>
</evidence>
<keyword evidence="9" id="KW-1185">Reference proteome</keyword>
<evidence type="ECO:0000256" key="3">
    <source>
        <dbReference type="ARBA" id="ARBA00023015"/>
    </source>
</evidence>
<feature type="compositionally biased region" description="Low complexity" evidence="7">
    <location>
        <begin position="104"/>
        <end position="120"/>
    </location>
</feature>
<organism evidence="9 10">
    <name type="scientific">Mesocricetus auratus</name>
    <name type="common">Golden hamster</name>
    <dbReference type="NCBI Taxonomy" id="10036"/>
    <lineage>
        <taxon>Eukaryota</taxon>
        <taxon>Metazoa</taxon>
        <taxon>Chordata</taxon>
        <taxon>Craniata</taxon>
        <taxon>Vertebrata</taxon>
        <taxon>Euteleostomi</taxon>
        <taxon>Mammalia</taxon>
        <taxon>Eutheria</taxon>
        <taxon>Euarchontoglires</taxon>
        <taxon>Glires</taxon>
        <taxon>Rodentia</taxon>
        <taxon>Myomorpha</taxon>
        <taxon>Muroidea</taxon>
        <taxon>Cricetidae</taxon>
        <taxon>Cricetinae</taxon>
        <taxon>Mesocricetus</taxon>
    </lineage>
</organism>
<keyword evidence="5" id="KW-0539">Nucleus</keyword>
<protein>
    <submittedName>
        <fullName evidence="10">Transcription initiation factor TFIID subunit 7-like</fullName>
    </submittedName>
</protein>
<evidence type="ECO:0000256" key="2">
    <source>
        <dbReference type="ARBA" id="ARBA00009368"/>
    </source>
</evidence>
<sequence length="403" mass="45808">MSRKQDDRPHELESQFILRLPAEQASTVREIIRSRDPATRDKLKIDLSPDARRAVVQVDNVNLAAKVVDLPCVIGSLKTHDRKTFYKTADVSQMLLCSAEGGLRSAPEGPAASARATATGGREGETEENYIWKHGVTPPLKNVRKKRFRVPTRKLPDTKQGEDSGSGCIDSKAVEKEVKRLLRSDAEAISTRWEVVVDGATKAVQGQTCIPGPPVSTEMSGPRSFECAVPQSTFCDSSCLDDEQDEDEEDEDEEDDEDEDDDDEDEDDDDEDEDDEDEDEDDDDEDKDGEDEEDDEDEEKESESEEDMERELQAKFIEFNLCEAKEGCSSVILGIQKLIHHKEKRLQQIQAKARRQKNLLRKLENATLKSHFQSVLEQLKLQEKQKYEQIIFLQQQLQYFLKK</sequence>
<dbReference type="InterPro" id="IPR037817">
    <property type="entry name" value="TAF7"/>
</dbReference>
<dbReference type="GeneID" id="101840950"/>
<gene>
    <name evidence="10" type="primary">LOC101840950</name>
</gene>
<proteinExistence type="inferred from homology"/>
<evidence type="ECO:0000313" key="9">
    <source>
        <dbReference type="Proteomes" id="UP000886700"/>
    </source>
</evidence>
<evidence type="ECO:0000256" key="4">
    <source>
        <dbReference type="ARBA" id="ARBA00023163"/>
    </source>
</evidence>
<feature type="region of interest" description="Disordered" evidence="7">
    <location>
        <begin position="103"/>
        <end position="126"/>
    </location>
</feature>
<dbReference type="PANTHER" id="PTHR12228">
    <property type="entry name" value="TRANSCRIPTION INITIATION FACTOR TFIID 55 KD SUBUNIT-RELATED"/>
    <property type="match status" value="1"/>
</dbReference>
<dbReference type="InterPro" id="IPR006751">
    <property type="entry name" value="TAFII55_prot_cons_reg"/>
</dbReference>
<evidence type="ECO:0000256" key="7">
    <source>
        <dbReference type="SAM" id="MobiDB-lite"/>
    </source>
</evidence>
<keyword evidence="3" id="KW-0805">Transcription regulation</keyword>
<reference evidence="10" key="1">
    <citation type="submission" date="2025-08" db="UniProtKB">
        <authorList>
            <consortium name="RefSeq"/>
        </authorList>
    </citation>
    <scope>IDENTIFICATION</scope>
    <source>
        <tissue evidence="10">Liver</tissue>
    </source>
</reference>
<feature type="region of interest" description="Disordered" evidence="7">
    <location>
        <begin position="236"/>
        <end position="309"/>
    </location>
</feature>
<dbReference type="Proteomes" id="UP000886700">
    <property type="component" value="Unplaced"/>
</dbReference>
<dbReference type="RefSeq" id="XP_040610783.1">
    <property type="nucleotide sequence ID" value="XM_040754849.1"/>
</dbReference>